<dbReference type="GO" id="GO:0006424">
    <property type="term" value="P:glutamyl-tRNA aminoacylation"/>
    <property type="evidence" value="ECO:0007669"/>
    <property type="project" value="TreeGrafter"/>
</dbReference>
<evidence type="ECO:0000256" key="5">
    <source>
        <dbReference type="RuleBase" id="RU363037"/>
    </source>
</evidence>
<proteinExistence type="inferred from homology"/>
<dbReference type="PANTHER" id="PTHR43311:SF2">
    <property type="entry name" value="GLUTAMATE--TRNA LIGASE, MITOCHONDRIAL-RELATED"/>
    <property type="match status" value="1"/>
</dbReference>
<organism evidence="7 8">
    <name type="scientific">Parapedobacter pyrenivorans</name>
    <dbReference type="NCBI Taxonomy" id="1305674"/>
    <lineage>
        <taxon>Bacteria</taxon>
        <taxon>Pseudomonadati</taxon>
        <taxon>Bacteroidota</taxon>
        <taxon>Sphingobacteriia</taxon>
        <taxon>Sphingobacteriales</taxon>
        <taxon>Sphingobacteriaceae</taxon>
        <taxon>Parapedobacter</taxon>
    </lineage>
</organism>
<dbReference type="InterPro" id="IPR001412">
    <property type="entry name" value="aa-tRNA-synth_I_CS"/>
</dbReference>
<evidence type="ECO:0000313" key="7">
    <source>
        <dbReference type="EMBL" id="GGG75402.1"/>
    </source>
</evidence>
<feature type="domain" description="Glutamyl/glutaminyl-tRNA synthetase class Ib catalytic" evidence="6">
    <location>
        <begin position="153"/>
        <end position="263"/>
    </location>
</feature>
<keyword evidence="1 5" id="KW-0436">Ligase</keyword>
<dbReference type="GO" id="GO:0004818">
    <property type="term" value="F:glutamate-tRNA ligase activity"/>
    <property type="evidence" value="ECO:0007669"/>
    <property type="project" value="TreeGrafter"/>
</dbReference>
<dbReference type="InterPro" id="IPR049940">
    <property type="entry name" value="GluQ/Sye"/>
</dbReference>
<dbReference type="RefSeq" id="WP_188504248.1">
    <property type="nucleotide sequence ID" value="NZ_BMER01000001.1"/>
</dbReference>
<protein>
    <recommendedName>
        <fullName evidence="6">Glutamyl/glutaminyl-tRNA synthetase class Ib catalytic domain-containing protein</fullName>
    </recommendedName>
</protein>
<gene>
    <name evidence="7" type="ORF">GCM10007415_03840</name>
</gene>
<dbReference type="Gene3D" id="3.40.50.620">
    <property type="entry name" value="HUPs"/>
    <property type="match status" value="2"/>
</dbReference>
<keyword evidence="5" id="KW-0648">Protein biosynthesis</keyword>
<evidence type="ECO:0000256" key="2">
    <source>
        <dbReference type="ARBA" id="ARBA00022741"/>
    </source>
</evidence>
<evidence type="ECO:0000256" key="3">
    <source>
        <dbReference type="ARBA" id="ARBA00022840"/>
    </source>
</evidence>
<sequence>MQRFLRTRIAPTPSGYLHLGNVFSFAVTVALARQSGARILLRIDDLDRERVKPEYVEDIFETLAYLDIPWDEGPKDYRDYTNVYSQVHRMERYEAGLRQLRDRGLVFACDCSRTTLLRNHPEGVYTGTCVHRGLSLDAAGYNWRVDTSTQHLAQNMHYFVVRKKDGFPAYQLTSLIDDRYFGVDLIVRGEDLWPSTLAQVNLAQLLGYHDFIGATFRHHVLLKTEDDKKLAKSAGATSIRYLRRKGYTKAAIYRMVGQLAGTPNPIASWEELTPLIPIFILPVQP</sequence>
<comment type="similarity">
    <text evidence="5">Belongs to the class-I aminoacyl-tRNA synthetase family.</text>
</comment>
<dbReference type="AlphaFoldDB" id="A0A917HCZ9"/>
<dbReference type="GO" id="GO:0005829">
    <property type="term" value="C:cytosol"/>
    <property type="evidence" value="ECO:0007669"/>
    <property type="project" value="TreeGrafter"/>
</dbReference>
<accession>A0A917HCZ9</accession>
<dbReference type="EMBL" id="BMER01000001">
    <property type="protein sequence ID" value="GGG75402.1"/>
    <property type="molecule type" value="Genomic_DNA"/>
</dbReference>
<reference evidence="7" key="2">
    <citation type="submission" date="2020-09" db="EMBL/GenBank/DDBJ databases">
        <authorList>
            <person name="Sun Q."/>
            <person name="Zhou Y."/>
        </authorList>
    </citation>
    <scope>NUCLEOTIDE SEQUENCE</scope>
    <source>
        <strain evidence="7">CGMCC 1.12195</strain>
    </source>
</reference>
<evidence type="ECO:0000256" key="4">
    <source>
        <dbReference type="ARBA" id="ARBA00023146"/>
    </source>
</evidence>
<dbReference type="InterPro" id="IPR020058">
    <property type="entry name" value="Glu/Gln-tRNA-synth_Ib_cat-dom"/>
</dbReference>
<comment type="caution">
    <text evidence="7">The sequence shown here is derived from an EMBL/GenBank/DDBJ whole genome shotgun (WGS) entry which is preliminary data.</text>
</comment>
<keyword evidence="3 5" id="KW-0067">ATP-binding</keyword>
<evidence type="ECO:0000313" key="8">
    <source>
        <dbReference type="Proteomes" id="UP000660862"/>
    </source>
</evidence>
<dbReference type="SUPFAM" id="SSF52374">
    <property type="entry name" value="Nucleotidylyl transferase"/>
    <property type="match status" value="1"/>
</dbReference>
<dbReference type="Proteomes" id="UP000660862">
    <property type="component" value="Unassembled WGS sequence"/>
</dbReference>
<dbReference type="Pfam" id="PF00749">
    <property type="entry name" value="tRNA-synt_1c"/>
    <property type="match status" value="2"/>
</dbReference>
<keyword evidence="2 5" id="KW-0547">Nucleotide-binding</keyword>
<evidence type="ECO:0000259" key="6">
    <source>
        <dbReference type="Pfam" id="PF00749"/>
    </source>
</evidence>
<dbReference type="PRINTS" id="PR00987">
    <property type="entry name" value="TRNASYNTHGLU"/>
</dbReference>
<keyword evidence="4 5" id="KW-0030">Aminoacyl-tRNA synthetase</keyword>
<feature type="domain" description="Glutamyl/glutaminyl-tRNA synthetase class Ib catalytic" evidence="6">
    <location>
        <begin position="5"/>
        <end position="116"/>
    </location>
</feature>
<reference evidence="7" key="1">
    <citation type="journal article" date="2014" name="Int. J. Syst. Evol. Microbiol.">
        <title>Complete genome sequence of Corynebacterium casei LMG S-19264T (=DSM 44701T), isolated from a smear-ripened cheese.</title>
        <authorList>
            <consortium name="US DOE Joint Genome Institute (JGI-PGF)"/>
            <person name="Walter F."/>
            <person name="Albersmeier A."/>
            <person name="Kalinowski J."/>
            <person name="Ruckert C."/>
        </authorList>
    </citation>
    <scope>NUCLEOTIDE SEQUENCE</scope>
    <source>
        <strain evidence="7">CGMCC 1.12195</strain>
    </source>
</reference>
<dbReference type="InterPro" id="IPR000924">
    <property type="entry name" value="Glu/Gln-tRNA-synth"/>
</dbReference>
<name>A0A917HCZ9_9SPHI</name>
<dbReference type="InterPro" id="IPR014729">
    <property type="entry name" value="Rossmann-like_a/b/a_fold"/>
</dbReference>
<dbReference type="PANTHER" id="PTHR43311">
    <property type="entry name" value="GLUTAMATE--TRNA LIGASE"/>
    <property type="match status" value="1"/>
</dbReference>
<dbReference type="PROSITE" id="PS00178">
    <property type="entry name" value="AA_TRNA_LIGASE_I"/>
    <property type="match status" value="1"/>
</dbReference>
<dbReference type="GO" id="GO:0005524">
    <property type="term" value="F:ATP binding"/>
    <property type="evidence" value="ECO:0007669"/>
    <property type="project" value="UniProtKB-KW"/>
</dbReference>
<evidence type="ECO:0000256" key="1">
    <source>
        <dbReference type="ARBA" id="ARBA00022598"/>
    </source>
</evidence>
<keyword evidence="8" id="KW-1185">Reference proteome</keyword>